<dbReference type="EMBL" id="ML976988">
    <property type="protein sequence ID" value="KAF1957833.1"/>
    <property type="molecule type" value="Genomic_DNA"/>
</dbReference>
<evidence type="ECO:0000256" key="1">
    <source>
        <dbReference type="ARBA" id="ARBA00004141"/>
    </source>
</evidence>
<evidence type="ECO:0000313" key="9">
    <source>
        <dbReference type="EMBL" id="KAF1957833.1"/>
    </source>
</evidence>
<proteinExistence type="inferred from homology"/>
<protein>
    <submittedName>
        <fullName evidence="9">DUF1772-domain-containing protein</fullName>
    </submittedName>
</protein>
<dbReference type="OrthoDB" id="5954308at2759"/>
<keyword evidence="6 8" id="KW-0472">Membrane</keyword>
<feature type="transmembrane region" description="Helical" evidence="8">
    <location>
        <begin position="12"/>
        <end position="37"/>
    </location>
</feature>
<dbReference type="InterPro" id="IPR013901">
    <property type="entry name" value="Anthrone_oxy"/>
</dbReference>
<feature type="transmembrane region" description="Helical" evidence="8">
    <location>
        <begin position="145"/>
        <end position="166"/>
    </location>
</feature>
<keyword evidence="2 8" id="KW-0812">Transmembrane</keyword>
<dbReference type="PANTHER" id="PTHR35042">
    <property type="entry name" value="ANTHRONE OXYGENASE ENCC"/>
    <property type="match status" value="1"/>
</dbReference>
<dbReference type="GO" id="GO:0004497">
    <property type="term" value="F:monooxygenase activity"/>
    <property type="evidence" value="ECO:0007669"/>
    <property type="project" value="UniProtKB-KW"/>
</dbReference>
<evidence type="ECO:0000256" key="5">
    <source>
        <dbReference type="ARBA" id="ARBA00023033"/>
    </source>
</evidence>
<evidence type="ECO:0000256" key="6">
    <source>
        <dbReference type="ARBA" id="ARBA00023136"/>
    </source>
</evidence>
<feature type="transmembrane region" description="Helical" evidence="8">
    <location>
        <begin position="93"/>
        <end position="112"/>
    </location>
</feature>
<evidence type="ECO:0000256" key="2">
    <source>
        <dbReference type="ARBA" id="ARBA00022692"/>
    </source>
</evidence>
<reference evidence="9" key="1">
    <citation type="journal article" date="2020" name="Stud. Mycol.">
        <title>101 Dothideomycetes genomes: a test case for predicting lifestyles and emergence of pathogens.</title>
        <authorList>
            <person name="Haridas S."/>
            <person name="Albert R."/>
            <person name="Binder M."/>
            <person name="Bloem J."/>
            <person name="Labutti K."/>
            <person name="Salamov A."/>
            <person name="Andreopoulos B."/>
            <person name="Baker S."/>
            <person name="Barry K."/>
            <person name="Bills G."/>
            <person name="Bluhm B."/>
            <person name="Cannon C."/>
            <person name="Castanera R."/>
            <person name="Culley D."/>
            <person name="Daum C."/>
            <person name="Ezra D."/>
            <person name="Gonzalez J."/>
            <person name="Henrissat B."/>
            <person name="Kuo A."/>
            <person name="Liang C."/>
            <person name="Lipzen A."/>
            <person name="Lutzoni F."/>
            <person name="Magnuson J."/>
            <person name="Mondo S."/>
            <person name="Nolan M."/>
            <person name="Ohm R."/>
            <person name="Pangilinan J."/>
            <person name="Park H.-J."/>
            <person name="Ramirez L."/>
            <person name="Alfaro M."/>
            <person name="Sun H."/>
            <person name="Tritt A."/>
            <person name="Yoshinaga Y."/>
            <person name="Zwiers L.-H."/>
            <person name="Turgeon B."/>
            <person name="Goodwin S."/>
            <person name="Spatafora J."/>
            <person name="Crous P."/>
            <person name="Grigoriev I."/>
        </authorList>
    </citation>
    <scope>NUCLEOTIDE SEQUENCE</scope>
    <source>
        <strain evidence="9">CBS 675.92</strain>
    </source>
</reference>
<evidence type="ECO:0000313" key="10">
    <source>
        <dbReference type="Proteomes" id="UP000800035"/>
    </source>
</evidence>
<evidence type="ECO:0000256" key="8">
    <source>
        <dbReference type="SAM" id="Phobius"/>
    </source>
</evidence>
<evidence type="ECO:0000256" key="3">
    <source>
        <dbReference type="ARBA" id="ARBA00022989"/>
    </source>
</evidence>
<keyword evidence="10" id="KW-1185">Reference proteome</keyword>
<keyword evidence="3 8" id="KW-1133">Transmembrane helix</keyword>
<keyword evidence="5" id="KW-0503">Monooxygenase</keyword>
<gene>
    <name evidence="9" type="ORF">CC80DRAFT_469835</name>
</gene>
<dbReference type="Proteomes" id="UP000800035">
    <property type="component" value="Unassembled WGS sequence"/>
</dbReference>
<feature type="transmembrane region" description="Helical" evidence="8">
    <location>
        <begin position="57"/>
        <end position="81"/>
    </location>
</feature>
<evidence type="ECO:0000256" key="7">
    <source>
        <dbReference type="ARBA" id="ARBA00034313"/>
    </source>
</evidence>
<keyword evidence="4" id="KW-0560">Oxidoreductase</keyword>
<organism evidence="9 10">
    <name type="scientific">Byssothecium circinans</name>
    <dbReference type="NCBI Taxonomy" id="147558"/>
    <lineage>
        <taxon>Eukaryota</taxon>
        <taxon>Fungi</taxon>
        <taxon>Dikarya</taxon>
        <taxon>Ascomycota</taxon>
        <taxon>Pezizomycotina</taxon>
        <taxon>Dothideomycetes</taxon>
        <taxon>Pleosporomycetidae</taxon>
        <taxon>Pleosporales</taxon>
        <taxon>Massarineae</taxon>
        <taxon>Massarinaceae</taxon>
        <taxon>Byssothecium</taxon>
    </lineage>
</organism>
<dbReference type="GO" id="GO:0016020">
    <property type="term" value="C:membrane"/>
    <property type="evidence" value="ECO:0007669"/>
    <property type="project" value="UniProtKB-SubCell"/>
</dbReference>
<sequence length="171" mass="18680">MVVQPNAERPSVGVPATAFLMGAFLSGFMMSLSAITIPVLLDTNTVSKDLLNQWLSLFHYGHTIIPTCAMGVAGLHVLTALRRRAASRQKWRLYAAAAVSTVGIVPFTFIFMSPTNNTLFRLSETSAGTGDSLKNVRQILIKWTWMHVARALFPLYGAVTSLVGVLQELGW</sequence>
<accession>A0A6A5TY84</accession>
<comment type="similarity">
    <text evidence="7">Belongs to the anthrone oxygenase family.</text>
</comment>
<comment type="subcellular location">
    <subcellularLocation>
        <location evidence="1">Membrane</location>
        <topology evidence="1">Multi-pass membrane protein</topology>
    </subcellularLocation>
</comment>
<dbReference type="AlphaFoldDB" id="A0A6A5TY84"/>
<dbReference type="PANTHER" id="PTHR35042:SF3">
    <property type="entry name" value="ANTHRONE OXYGENASE-RELATED"/>
    <property type="match status" value="1"/>
</dbReference>
<dbReference type="Pfam" id="PF08592">
    <property type="entry name" value="Anthrone_oxy"/>
    <property type="match status" value="1"/>
</dbReference>
<evidence type="ECO:0000256" key="4">
    <source>
        <dbReference type="ARBA" id="ARBA00023002"/>
    </source>
</evidence>
<name>A0A6A5TY84_9PLEO</name>